<evidence type="ECO:0000313" key="7">
    <source>
        <dbReference type="EMBL" id="MBQ0936131.1"/>
    </source>
</evidence>
<dbReference type="Gene3D" id="1.20.5.1930">
    <property type="match status" value="1"/>
</dbReference>
<keyword evidence="1" id="KW-0808">Transferase</keyword>
<dbReference type="PANTHER" id="PTHR24421:SF58">
    <property type="entry name" value="SIGNAL TRANSDUCTION HISTIDINE-PROTEIN KINASE_PHOSPHATASE UHPB"/>
    <property type="match status" value="1"/>
</dbReference>
<feature type="coiled-coil region" evidence="4">
    <location>
        <begin position="222"/>
        <end position="249"/>
    </location>
</feature>
<dbReference type="PANTHER" id="PTHR24421">
    <property type="entry name" value="NITRATE/NITRITE SENSOR PROTEIN NARX-RELATED"/>
    <property type="match status" value="1"/>
</dbReference>
<name>A0ABS5DYB2_9BURK</name>
<feature type="domain" description="Signal transduction histidine kinase subgroup 3 dimerisation and phosphoacceptor" evidence="6">
    <location>
        <begin position="250"/>
        <end position="314"/>
    </location>
</feature>
<keyword evidence="4" id="KW-0175">Coiled coil</keyword>
<evidence type="ECO:0000259" key="5">
    <source>
        <dbReference type="Pfam" id="PF02518"/>
    </source>
</evidence>
<dbReference type="Proteomes" id="UP000672097">
    <property type="component" value="Unassembled WGS sequence"/>
</dbReference>
<evidence type="ECO:0000256" key="2">
    <source>
        <dbReference type="ARBA" id="ARBA00022777"/>
    </source>
</evidence>
<protein>
    <recommendedName>
        <fullName evidence="9">Histidine kinase</fullName>
    </recommendedName>
</protein>
<keyword evidence="8" id="KW-1185">Reference proteome</keyword>
<evidence type="ECO:0000256" key="4">
    <source>
        <dbReference type="SAM" id="Coils"/>
    </source>
</evidence>
<dbReference type="SUPFAM" id="SSF55874">
    <property type="entry name" value="ATPase domain of HSP90 chaperone/DNA topoisomerase II/histidine kinase"/>
    <property type="match status" value="1"/>
</dbReference>
<dbReference type="CDD" id="cd16917">
    <property type="entry name" value="HATPase_UhpB-NarQ-NarX-like"/>
    <property type="match status" value="1"/>
</dbReference>
<organism evidence="7 8">
    <name type="scientific">Ideonella paludis</name>
    <dbReference type="NCBI Taxonomy" id="1233411"/>
    <lineage>
        <taxon>Bacteria</taxon>
        <taxon>Pseudomonadati</taxon>
        <taxon>Pseudomonadota</taxon>
        <taxon>Betaproteobacteria</taxon>
        <taxon>Burkholderiales</taxon>
        <taxon>Sphaerotilaceae</taxon>
        <taxon>Ideonella</taxon>
    </lineage>
</organism>
<comment type="caution">
    <text evidence="7">The sequence shown here is derived from an EMBL/GenBank/DDBJ whole genome shotgun (WGS) entry which is preliminary data.</text>
</comment>
<dbReference type="InterPro" id="IPR011712">
    <property type="entry name" value="Sig_transdc_His_kin_sub3_dim/P"/>
</dbReference>
<evidence type="ECO:0008006" key="9">
    <source>
        <dbReference type="Google" id="ProtNLM"/>
    </source>
</evidence>
<dbReference type="Pfam" id="PF07730">
    <property type="entry name" value="HisKA_3"/>
    <property type="match status" value="1"/>
</dbReference>
<proteinExistence type="predicted"/>
<dbReference type="InterPro" id="IPR036890">
    <property type="entry name" value="HATPase_C_sf"/>
</dbReference>
<dbReference type="InterPro" id="IPR050482">
    <property type="entry name" value="Sensor_HK_TwoCompSys"/>
</dbReference>
<gene>
    <name evidence="7" type="ORF">KAK11_12400</name>
</gene>
<evidence type="ECO:0000256" key="1">
    <source>
        <dbReference type="ARBA" id="ARBA00022679"/>
    </source>
</evidence>
<keyword evidence="2" id="KW-0418">Kinase</keyword>
<evidence type="ECO:0000313" key="8">
    <source>
        <dbReference type="Proteomes" id="UP000672097"/>
    </source>
</evidence>
<feature type="domain" description="Histidine kinase/HSP90-like ATPase" evidence="5">
    <location>
        <begin position="370"/>
        <end position="470"/>
    </location>
</feature>
<keyword evidence="3" id="KW-0902">Two-component regulatory system</keyword>
<dbReference type="EMBL" id="JAGQDG010000004">
    <property type="protein sequence ID" value="MBQ0936131.1"/>
    <property type="molecule type" value="Genomic_DNA"/>
</dbReference>
<evidence type="ECO:0000259" key="6">
    <source>
        <dbReference type="Pfam" id="PF07730"/>
    </source>
</evidence>
<dbReference type="Gene3D" id="3.30.565.10">
    <property type="entry name" value="Histidine kinase-like ATPase, C-terminal domain"/>
    <property type="match status" value="1"/>
</dbReference>
<sequence length="488" mass="53665">MKGDLPWDLPRLVMRRSSLVGAIALALALALGVARTNEAVEEEVAAATTLAELVAHLASLAQLDEDAAISTLKRIESEEPLRHLQVNITTAEGRQIFASGAETPKILRRLAHWHREVFDPPEHNAVSWPIARQQGRPWTVTVRASTEGELHEAAQDMASSCLIMLACITGLLAVMRWNLLLAFKPLSGLLDAIRAIEHENLQPVQALPKMPVRELESIAAALRHLALALESAEAARRTLSQRIHTLQEEERAHLARELHDELGQRLTTLRFNTAWLSKALVNQPEALAVVSGMADRCTEIQLDVRHLLDRLRPLGEKSHDGADAALRSEQLMEMLSELIGSWQRTQKGVHFKFDHIGLSPSTLLPREVALAVYRLSQEALTNAAKHAHAGEVSLRLSLTPPQDERQRDAATLHWVVEDDGQGLDQPDAAKQRGNGLVGMQERVWSLAGQWLMHPGSNGKGLVLEAHLPLPSRRDILTSGAGPENPAPC</sequence>
<accession>A0ABS5DYB2</accession>
<reference evidence="7 8" key="1">
    <citation type="submission" date="2021-04" db="EMBL/GenBank/DDBJ databases">
        <title>The genome sequence of type strain Ideonella paludis KCTC 32238.</title>
        <authorList>
            <person name="Liu Y."/>
        </authorList>
    </citation>
    <scope>NUCLEOTIDE SEQUENCE [LARGE SCALE GENOMIC DNA]</scope>
    <source>
        <strain evidence="7 8">KCTC 32238</strain>
    </source>
</reference>
<dbReference type="InterPro" id="IPR003594">
    <property type="entry name" value="HATPase_dom"/>
</dbReference>
<evidence type="ECO:0000256" key="3">
    <source>
        <dbReference type="ARBA" id="ARBA00023012"/>
    </source>
</evidence>
<dbReference type="RefSeq" id="WP_380295083.1">
    <property type="nucleotide sequence ID" value="NZ_JBHUKC010000001.1"/>
</dbReference>
<dbReference type="Pfam" id="PF02518">
    <property type="entry name" value="HATPase_c"/>
    <property type="match status" value="1"/>
</dbReference>